<reference evidence="15" key="1">
    <citation type="journal article" date="2014" name="Genome Biol. Evol.">
        <title>Pangenome evidence for extensive interdomain horizontal transfer affecting lineage core and shell genes in uncultured planktonic thaumarchaeota and euryarchaeota.</title>
        <authorList>
            <person name="Deschamps P."/>
            <person name="Zivanovic Y."/>
            <person name="Moreira D."/>
            <person name="Rodriguez-Valera F."/>
            <person name="Lopez-Garcia P."/>
        </authorList>
    </citation>
    <scope>NUCLEOTIDE SEQUENCE</scope>
</reference>
<dbReference type="Gene3D" id="3.40.1280.10">
    <property type="match status" value="1"/>
</dbReference>
<evidence type="ECO:0000256" key="12">
    <source>
        <dbReference type="ARBA" id="ARBA00029826"/>
    </source>
</evidence>
<dbReference type="InterPro" id="IPR002845">
    <property type="entry name" value="tRNA_mtfrase_aTrm56"/>
</dbReference>
<keyword evidence="9 14" id="KW-0808">Transferase</keyword>
<keyword evidence="8 14" id="KW-0489">Methyltransferase</keyword>
<dbReference type="GO" id="GO:0106059">
    <property type="term" value="F:tRNA (cytidine(56)-2'-O)-methyltransferase activity"/>
    <property type="evidence" value="ECO:0007669"/>
    <property type="project" value="UniProtKB-EC"/>
</dbReference>
<evidence type="ECO:0000256" key="5">
    <source>
        <dbReference type="ARBA" id="ARBA00012624"/>
    </source>
</evidence>
<protein>
    <recommendedName>
        <fullName evidence="6 14">tRNA (cytidine(56)-2'-O)-methyltransferase</fullName>
        <ecNumber evidence="5 14">2.1.1.206</ecNumber>
    </recommendedName>
    <alternativeName>
        <fullName evidence="12 14">tRNA ribose 2'-O-methyltransferase aTrm56</fullName>
    </alternativeName>
</protein>
<dbReference type="PANTHER" id="PTHR42197">
    <property type="entry name" value="TRNA (CYTIDINE(56)-2'-O)-METHYLTRANSFERASE"/>
    <property type="match status" value="1"/>
</dbReference>
<comment type="caution">
    <text evidence="14">Lacks conserved residue(s) required for the propagation of feature annotation.</text>
</comment>
<name>A0A075G623_9ARCH</name>
<dbReference type="EMBL" id="KF900506">
    <property type="protein sequence ID" value="AIE97381.1"/>
    <property type="molecule type" value="Genomic_DNA"/>
</dbReference>
<organism evidence="15">
    <name type="scientific">uncultured marine thaumarchaeote AD1000_99_A07</name>
    <dbReference type="NCBI Taxonomy" id="1455950"/>
    <lineage>
        <taxon>Archaea</taxon>
        <taxon>Nitrososphaerota</taxon>
        <taxon>environmental samples</taxon>
    </lineage>
</organism>
<dbReference type="Pfam" id="PF01994">
    <property type="entry name" value="Trm56"/>
    <property type="match status" value="1"/>
</dbReference>
<keyword evidence="7 14" id="KW-0963">Cytoplasm</keyword>
<dbReference type="PIRSF" id="PIRSF016123">
    <property type="entry name" value="UCP016123"/>
    <property type="match status" value="1"/>
</dbReference>
<comment type="subcellular location">
    <subcellularLocation>
        <location evidence="2 14">Cytoplasm</location>
    </subcellularLocation>
</comment>
<dbReference type="EC" id="2.1.1.206" evidence="5 14"/>
<comment type="function">
    <text evidence="1 14">Specifically catalyzes the AdoMet-dependent 2'-O-ribose methylation of cytidine at position 56 in tRNAs.</text>
</comment>
<evidence type="ECO:0000256" key="7">
    <source>
        <dbReference type="ARBA" id="ARBA00022490"/>
    </source>
</evidence>
<feature type="binding site" evidence="14">
    <location>
        <position position="83"/>
    </location>
    <ligand>
        <name>S-adenosyl-L-methionine</name>
        <dbReference type="ChEBI" id="CHEBI:59789"/>
    </ligand>
</feature>
<dbReference type="InterPro" id="IPR029026">
    <property type="entry name" value="tRNA_m1G_MTases_N"/>
</dbReference>
<evidence type="ECO:0000256" key="2">
    <source>
        <dbReference type="ARBA" id="ARBA00004496"/>
    </source>
</evidence>
<dbReference type="InterPro" id="IPR029028">
    <property type="entry name" value="Alpha/beta_knot_MTases"/>
</dbReference>
<feature type="binding site" evidence="14">
    <location>
        <begin position="108"/>
        <end position="112"/>
    </location>
    <ligand>
        <name>S-adenosyl-L-methionine</name>
        <dbReference type="ChEBI" id="CHEBI:59789"/>
    </ligand>
</feature>
<evidence type="ECO:0000256" key="1">
    <source>
        <dbReference type="ARBA" id="ARBA00003959"/>
    </source>
</evidence>
<keyword evidence="10 14" id="KW-0949">S-adenosyl-L-methionine</keyword>
<dbReference type="SUPFAM" id="SSF75217">
    <property type="entry name" value="alpha/beta knot"/>
    <property type="match status" value="1"/>
</dbReference>
<dbReference type="HAMAP" id="MF_00077">
    <property type="entry name" value="tRNA_methyltr_aTrm56"/>
    <property type="match status" value="1"/>
</dbReference>
<evidence type="ECO:0000256" key="10">
    <source>
        <dbReference type="ARBA" id="ARBA00022691"/>
    </source>
</evidence>
<comment type="similarity">
    <text evidence="3 14">Belongs to the aTrm56 family.</text>
</comment>
<evidence type="ECO:0000256" key="13">
    <source>
        <dbReference type="ARBA" id="ARBA00047792"/>
    </source>
</evidence>
<evidence type="ECO:0000256" key="9">
    <source>
        <dbReference type="ARBA" id="ARBA00022679"/>
    </source>
</evidence>
<evidence type="ECO:0000313" key="15">
    <source>
        <dbReference type="EMBL" id="AIE97381.1"/>
    </source>
</evidence>
<evidence type="ECO:0000256" key="11">
    <source>
        <dbReference type="ARBA" id="ARBA00022694"/>
    </source>
</evidence>
<dbReference type="PANTHER" id="PTHR42197:SF1">
    <property type="entry name" value="TRNA (CYTIDINE(56)-2'-O)-METHYLTRANSFERASE"/>
    <property type="match status" value="1"/>
</dbReference>
<evidence type="ECO:0000256" key="8">
    <source>
        <dbReference type="ARBA" id="ARBA00022603"/>
    </source>
</evidence>
<comment type="catalytic activity">
    <reaction evidence="13 14">
        <text>cytidine(56) in tRNA + S-adenosyl-L-methionine = 2'-O-methylcytidine(56) in tRNA + S-adenosyl-L-homocysteine + H(+)</text>
        <dbReference type="Rhea" id="RHEA:42968"/>
        <dbReference type="Rhea" id="RHEA-COMP:10308"/>
        <dbReference type="Rhea" id="RHEA-COMP:10309"/>
        <dbReference type="ChEBI" id="CHEBI:15378"/>
        <dbReference type="ChEBI" id="CHEBI:57856"/>
        <dbReference type="ChEBI" id="CHEBI:59789"/>
        <dbReference type="ChEBI" id="CHEBI:74495"/>
        <dbReference type="ChEBI" id="CHEBI:82748"/>
        <dbReference type="EC" id="2.1.1.206"/>
    </reaction>
</comment>
<comment type="subunit">
    <text evidence="4 14">Homodimer.</text>
</comment>
<evidence type="ECO:0000256" key="3">
    <source>
        <dbReference type="ARBA" id="ARBA00010324"/>
    </source>
</evidence>
<evidence type="ECO:0000256" key="4">
    <source>
        <dbReference type="ARBA" id="ARBA00011738"/>
    </source>
</evidence>
<dbReference type="GO" id="GO:0005737">
    <property type="term" value="C:cytoplasm"/>
    <property type="evidence" value="ECO:0007669"/>
    <property type="project" value="UniProtKB-SubCell"/>
</dbReference>
<gene>
    <name evidence="15" type="primary">atrm56</name>
</gene>
<sequence>MEIEVLRIGQRVVRDDRVTTHVALVARSFGAQKIYMNEVNPEIKHTISGINKTWGGNFKIEIISEWKKIIKEKKNAAVKIVHLTMYGQNINNIETKIRNEDKIMIVVGAEKVPREIYELADYNVAVGSQPHSEVSALGVLLDRIQQGKQFEFKFENPERTIIPQEQGKDVRVDKKLINNGK</sequence>
<proteinExistence type="inferred from homology"/>
<accession>A0A075G623</accession>
<evidence type="ECO:0000256" key="14">
    <source>
        <dbReference type="HAMAP-Rule" id="MF_00077"/>
    </source>
</evidence>
<evidence type="ECO:0000256" key="6">
    <source>
        <dbReference type="ARBA" id="ARBA00013709"/>
    </source>
</evidence>
<dbReference type="AlphaFoldDB" id="A0A075G623"/>
<dbReference type="GO" id="GO:0002128">
    <property type="term" value="P:tRNA nucleoside ribose methylation"/>
    <property type="evidence" value="ECO:0007669"/>
    <property type="project" value="UniProtKB-UniRule"/>
</dbReference>
<keyword evidence="11 14" id="KW-0819">tRNA processing</keyword>